<name>A0A540KZV5_MALBA</name>
<gene>
    <name evidence="1" type="ORF">C1H46_034682</name>
</gene>
<proteinExistence type="predicted"/>
<evidence type="ECO:0000313" key="2">
    <source>
        <dbReference type="Proteomes" id="UP000315295"/>
    </source>
</evidence>
<accession>A0A540KZV5</accession>
<reference evidence="1 2" key="1">
    <citation type="journal article" date="2019" name="G3 (Bethesda)">
        <title>Sequencing of a Wild Apple (Malus baccata) Genome Unravels the Differences Between Cultivated and Wild Apple Species Regarding Disease Resistance and Cold Tolerance.</title>
        <authorList>
            <person name="Chen X."/>
        </authorList>
    </citation>
    <scope>NUCLEOTIDE SEQUENCE [LARGE SCALE GENOMIC DNA]</scope>
    <source>
        <strain evidence="2">cv. Shandingzi</strain>
        <tissue evidence="1">Leaves</tissue>
    </source>
</reference>
<dbReference type="EMBL" id="VIEB01000841">
    <property type="protein sequence ID" value="TQD79758.1"/>
    <property type="molecule type" value="Genomic_DNA"/>
</dbReference>
<sequence length="62" mass="7171">MLETQPRGLPSFQIPMDLVPLQIIEVNCHYYRRADPKSSPKLSARISLAPIPGKRQFSFRFQ</sequence>
<comment type="caution">
    <text evidence="1">The sequence shown here is derived from an EMBL/GenBank/DDBJ whole genome shotgun (WGS) entry which is preliminary data.</text>
</comment>
<protein>
    <submittedName>
        <fullName evidence="1">Uncharacterized protein</fullName>
    </submittedName>
</protein>
<dbReference type="AlphaFoldDB" id="A0A540KZV5"/>
<evidence type="ECO:0000313" key="1">
    <source>
        <dbReference type="EMBL" id="TQD79758.1"/>
    </source>
</evidence>
<dbReference type="Proteomes" id="UP000315295">
    <property type="component" value="Unassembled WGS sequence"/>
</dbReference>
<keyword evidence="2" id="KW-1185">Reference proteome</keyword>
<organism evidence="1 2">
    <name type="scientific">Malus baccata</name>
    <name type="common">Siberian crab apple</name>
    <name type="synonym">Pyrus baccata</name>
    <dbReference type="NCBI Taxonomy" id="106549"/>
    <lineage>
        <taxon>Eukaryota</taxon>
        <taxon>Viridiplantae</taxon>
        <taxon>Streptophyta</taxon>
        <taxon>Embryophyta</taxon>
        <taxon>Tracheophyta</taxon>
        <taxon>Spermatophyta</taxon>
        <taxon>Magnoliopsida</taxon>
        <taxon>eudicotyledons</taxon>
        <taxon>Gunneridae</taxon>
        <taxon>Pentapetalae</taxon>
        <taxon>rosids</taxon>
        <taxon>fabids</taxon>
        <taxon>Rosales</taxon>
        <taxon>Rosaceae</taxon>
        <taxon>Amygdaloideae</taxon>
        <taxon>Maleae</taxon>
        <taxon>Malus</taxon>
    </lineage>
</organism>